<reference evidence="1 2" key="1">
    <citation type="submission" date="2017-04" db="EMBL/GenBank/DDBJ databases">
        <authorList>
            <person name="Afonso C.L."/>
            <person name="Miller P.J."/>
            <person name="Scott M.A."/>
            <person name="Spackman E."/>
            <person name="Goraichik I."/>
            <person name="Dimitrov K.M."/>
            <person name="Suarez D.L."/>
            <person name="Swayne D.E."/>
        </authorList>
    </citation>
    <scope>NUCLEOTIDE SEQUENCE [LARGE SCALE GENOMIC DNA]</scope>
    <source>
        <strain evidence="1 2">KR-140</strain>
    </source>
</reference>
<protein>
    <submittedName>
        <fullName evidence="1">Uncharacterized protein</fullName>
    </submittedName>
</protein>
<dbReference type="Proteomes" id="UP000192582">
    <property type="component" value="Unassembled WGS sequence"/>
</dbReference>
<proteinExistence type="predicted"/>
<dbReference type="STRING" id="695939.SAMN00790413_02482"/>
<sequence length="131" mass="14122">MDGDDLCAPTAAVFVDDEENVALSRDLTAALRPRGVKWSSDKSCALTLTYGLDAFSNKQVEAYLYNSTLELGANGAHVDTVKTLLGKKLEADLDEDYLILDQNVQYGITALTQLGKAGKDAIAAHVKSMLR</sequence>
<dbReference type="EMBL" id="FWWU01000009">
    <property type="protein sequence ID" value="SMB94680.1"/>
    <property type="molecule type" value="Genomic_DNA"/>
</dbReference>
<name>A0A1W1VN74_9DEIO</name>
<keyword evidence="2" id="KW-1185">Reference proteome</keyword>
<evidence type="ECO:0000313" key="2">
    <source>
        <dbReference type="Proteomes" id="UP000192582"/>
    </source>
</evidence>
<evidence type="ECO:0000313" key="1">
    <source>
        <dbReference type="EMBL" id="SMB94680.1"/>
    </source>
</evidence>
<gene>
    <name evidence="1" type="ORF">SAMN00790413_02482</name>
</gene>
<organism evidence="1 2">
    <name type="scientific">Deinococcus hopiensis KR-140</name>
    <dbReference type="NCBI Taxonomy" id="695939"/>
    <lineage>
        <taxon>Bacteria</taxon>
        <taxon>Thermotogati</taxon>
        <taxon>Deinococcota</taxon>
        <taxon>Deinococci</taxon>
        <taxon>Deinococcales</taxon>
        <taxon>Deinococcaceae</taxon>
        <taxon>Deinococcus</taxon>
    </lineage>
</organism>
<dbReference type="AlphaFoldDB" id="A0A1W1VN74"/>
<dbReference type="OrthoDB" id="9842499at2"/>
<accession>A0A1W1VN74</accession>
<dbReference type="RefSeq" id="WP_084049747.1">
    <property type="nucleotide sequence ID" value="NZ_FWWU01000009.1"/>
</dbReference>